<comment type="catalytic activity">
    <reaction evidence="1">
        <text>S-ubiquitinyl-[E2 ubiquitin-conjugating enzyme]-L-cysteine + [acceptor protein]-L-lysine = [E2 ubiquitin-conjugating enzyme]-L-cysteine + N(6)-ubiquitinyl-[acceptor protein]-L-lysine.</text>
        <dbReference type="EC" id="2.3.2.26"/>
    </reaction>
</comment>
<evidence type="ECO:0000256" key="4">
    <source>
        <dbReference type="ARBA" id="ARBA00022786"/>
    </source>
</evidence>
<feature type="active site" description="Glycyl thioester intermediate" evidence="7">
    <location>
        <position position="1092"/>
    </location>
</feature>
<comment type="function">
    <text evidence="5">Probable E3 ubiquitin-protein ligase which mediates ubiquitination and subsequent proteasomal degradation of target proteins.</text>
</comment>
<dbReference type="Gene3D" id="3.30.2160.10">
    <property type="entry name" value="Hect, E3 ligase catalytic domain"/>
    <property type="match status" value="1"/>
</dbReference>
<keyword evidence="4 7" id="KW-0833">Ubl conjugation pathway</keyword>
<dbReference type="SUPFAM" id="SSF56204">
    <property type="entry name" value="Hect, E3 ligase catalytic domain"/>
    <property type="match status" value="1"/>
</dbReference>
<dbReference type="eggNOG" id="KOG4427">
    <property type="taxonomic scope" value="Eukaryota"/>
</dbReference>
<feature type="domain" description="HECT" evidence="9">
    <location>
        <begin position="769"/>
        <end position="1124"/>
    </location>
</feature>
<evidence type="ECO:0000256" key="1">
    <source>
        <dbReference type="ARBA" id="ARBA00000885"/>
    </source>
</evidence>
<dbReference type="Pfam" id="PF00632">
    <property type="entry name" value="HECT"/>
    <property type="match status" value="1"/>
</dbReference>
<keyword evidence="3" id="KW-0808">Transferase</keyword>
<dbReference type="Gene3D" id="3.30.2410.10">
    <property type="entry name" value="Hect, E3 ligase catalytic domain"/>
    <property type="match status" value="1"/>
</dbReference>
<comment type="similarity">
    <text evidence="6">Belongs to the UPL family.</text>
</comment>
<name>C1EEZ3_MICCC</name>
<protein>
    <recommendedName>
        <fullName evidence="2">HECT-type E3 ubiquitin transferase</fullName>
        <ecNumber evidence="2">2.3.2.26</ecNumber>
    </recommendedName>
</protein>
<dbReference type="STRING" id="296587.C1EEZ3"/>
<dbReference type="PANTHER" id="PTHR45700">
    <property type="entry name" value="UBIQUITIN-PROTEIN LIGASE E3C"/>
    <property type="match status" value="1"/>
</dbReference>
<dbReference type="RefSeq" id="XP_002505357.1">
    <property type="nucleotide sequence ID" value="XM_002505311.1"/>
</dbReference>
<dbReference type="OrthoDB" id="8068875at2759"/>
<dbReference type="Gene3D" id="3.90.1750.10">
    <property type="entry name" value="Hect, E3 ligase catalytic domains"/>
    <property type="match status" value="1"/>
</dbReference>
<dbReference type="FunFam" id="3.30.2160.10:FF:000002">
    <property type="entry name" value="Putative Ubiquitin-protein ligase E3C"/>
    <property type="match status" value="1"/>
</dbReference>
<dbReference type="AlphaFoldDB" id="C1EEZ3"/>
<dbReference type="SMART" id="SM00119">
    <property type="entry name" value="HECTc"/>
    <property type="match status" value="1"/>
</dbReference>
<evidence type="ECO:0000259" key="9">
    <source>
        <dbReference type="PROSITE" id="PS50237"/>
    </source>
</evidence>
<dbReference type="InParanoid" id="C1EEZ3"/>
<evidence type="ECO:0000256" key="5">
    <source>
        <dbReference type="ARBA" id="ARBA00057703"/>
    </source>
</evidence>
<evidence type="ECO:0000256" key="7">
    <source>
        <dbReference type="PROSITE-ProRule" id="PRU00104"/>
    </source>
</evidence>
<dbReference type="CDD" id="cd00078">
    <property type="entry name" value="HECTc"/>
    <property type="match status" value="1"/>
</dbReference>
<feature type="region of interest" description="Disordered" evidence="8">
    <location>
        <begin position="1"/>
        <end position="40"/>
    </location>
</feature>
<evidence type="ECO:0000256" key="3">
    <source>
        <dbReference type="ARBA" id="ARBA00022679"/>
    </source>
</evidence>
<organism evidence="10 11">
    <name type="scientific">Micromonas commoda (strain RCC299 / NOUM17 / CCMP2709)</name>
    <name type="common">Picoplanktonic green alga</name>
    <dbReference type="NCBI Taxonomy" id="296587"/>
    <lineage>
        <taxon>Eukaryota</taxon>
        <taxon>Viridiplantae</taxon>
        <taxon>Chlorophyta</taxon>
        <taxon>Mamiellophyceae</taxon>
        <taxon>Mamiellales</taxon>
        <taxon>Mamiellaceae</taxon>
        <taxon>Micromonas</taxon>
    </lineage>
</organism>
<dbReference type="GO" id="GO:0006511">
    <property type="term" value="P:ubiquitin-dependent protein catabolic process"/>
    <property type="evidence" value="ECO:0007669"/>
    <property type="project" value="TreeGrafter"/>
</dbReference>
<keyword evidence="10" id="KW-0436">Ligase</keyword>
<dbReference type="EMBL" id="CP001330">
    <property type="protein sequence ID" value="ACO66615.1"/>
    <property type="molecule type" value="Genomic_DNA"/>
</dbReference>
<dbReference type="GeneID" id="8247778"/>
<sequence>MAGPPLNLGGSRVSYAGRSKTVGETKEELLARREKERDERAEARRRLHGAVTVQRIWRGRRDAARWWTGALAGWDRGFGATTAAPTAAACSDRLLPPLLVAGAERAGAMRTLRALALLLASCGTGDGDANWCSLAAASADETRARWVHQARRVTALALDAVSRAEAGTEEEDALASCAARLVSILRAPSAWKFPIPDAEAPRGGREAAEAAAASLADPRELPAGARLHARVCDALGELTRRDDSVAATRLATTLCAVATDRLFVSAAADESPGVVDRRAASFDEAKAAAVARVMAVPLLHARLPAVTGDDARLTLVTTTVMLMPGDSPTANVWTLDNLLGLCTGWRANGGGVVVAEARRRLAKFAARVGRGSFASAVASLSSTTSSLANGESPARSSSDSRAELEARRLGATSCVEETWFALALAGSDAAGVDPSEEGVRAVAGLYWRLLKDAGDLGGGGDSGGGGERGGGISPSDVGTRRLALLGAVAFAPGLAKSLWRSLAASLPASETLPMAVEGPGAGVGAWTSPTLLNGVINVSESDLATVGLFSLAYAHLLLVLDDDEFFDAQRPFTLGEQRGIAACVNTLVVRTHLPGGKNAKGKNNGIAALDPERRTAVRAAVALLKALQTRDARRAFAPPGLWLAPACGSKPAPVAASASALAAHLGVTSGDSTPGDSSPDAAAASRVGAGLLVDCPHALTFDYRVEVFRQLVRDDRARAGYRPQAGGVDASAEENLGQRVRPVADVYVRRGSVLEDATAQILPLGPRARGRLAVRYRNAAGMEEAGIDAGGLFKELLADVCGAGLDPNRGVFASSSTADNYVYPAAAAGDFPEGLLLLELVGMIVGKGLYEGILQEVRLAPFFAKAVLGIPRTLDDLPGLDPELHRSLIQVLRYDGDVADLCLDWTVSEEHLGAVITHELRPDGASKPVTNESKLAYVHAVADFHLDRRRRDSNAAFTRGLAHIIPRGWLKLFGVNELSQLIGGADDGDVDVDDLRRHAAYSGGYTADSRAVLMFWDVLKHKFDANERRALLKFVTSSSRPPVQGFRHLHPPFTIHKVRRDDGAAAGGASSALATFFGYRGDTARLPSASTCFNVLKLPNYRKSSTMREKVRYAVTSGAGFELS</sequence>
<evidence type="ECO:0000313" key="11">
    <source>
        <dbReference type="Proteomes" id="UP000002009"/>
    </source>
</evidence>
<dbReference type="InterPro" id="IPR044611">
    <property type="entry name" value="E3A/B/C-like"/>
</dbReference>
<evidence type="ECO:0000256" key="2">
    <source>
        <dbReference type="ARBA" id="ARBA00012485"/>
    </source>
</evidence>
<dbReference type="EC" id="2.3.2.26" evidence="2"/>
<evidence type="ECO:0000256" key="6">
    <source>
        <dbReference type="ARBA" id="ARBA00061247"/>
    </source>
</evidence>
<dbReference type="InterPro" id="IPR000569">
    <property type="entry name" value="HECT_dom"/>
</dbReference>
<dbReference type="InterPro" id="IPR035983">
    <property type="entry name" value="Hect_E3_ubiquitin_ligase"/>
</dbReference>
<dbReference type="GO" id="GO:0016874">
    <property type="term" value="F:ligase activity"/>
    <property type="evidence" value="ECO:0007669"/>
    <property type="project" value="UniProtKB-KW"/>
</dbReference>
<dbReference type="GO" id="GO:0000209">
    <property type="term" value="P:protein polyubiquitination"/>
    <property type="evidence" value="ECO:0007669"/>
    <property type="project" value="InterPro"/>
</dbReference>
<reference evidence="10 11" key="1">
    <citation type="journal article" date="2009" name="Science">
        <title>Green evolution and dynamic adaptations revealed by genomes of the marine picoeukaryotes Micromonas.</title>
        <authorList>
            <person name="Worden A.Z."/>
            <person name="Lee J.H."/>
            <person name="Mock T."/>
            <person name="Rouze P."/>
            <person name="Simmons M.P."/>
            <person name="Aerts A.L."/>
            <person name="Allen A.E."/>
            <person name="Cuvelier M.L."/>
            <person name="Derelle E."/>
            <person name="Everett M.V."/>
            <person name="Foulon E."/>
            <person name="Grimwood J."/>
            <person name="Gundlach H."/>
            <person name="Henrissat B."/>
            <person name="Napoli C."/>
            <person name="McDonald S.M."/>
            <person name="Parker M.S."/>
            <person name="Rombauts S."/>
            <person name="Salamov A."/>
            <person name="Von Dassow P."/>
            <person name="Badger J.H."/>
            <person name="Coutinho P.M."/>
            <person name="Demir E."/>
            <person name="Dubchak I."/>
            <person name="Gentemann C."/>
            <person name="Eikrem W."/>
            <person name="Gready J.E."/>
            <person name="John U."/>
            <person name="Lanier W."/>
            <person name="Lindquist E.A."/>
            <person name="Lucas S."/>
            <person name="Mayer K.F."/>
            <person name="Moreau H."/>
            <person name="Not F."/>
            <person name="Otillar R."/>
            <person name="Panaud O."/>
            <person name="Pangilinan J."/>
            <person name="Paulsen I."/>
            <person name="Piegu B."/>
            <person name="Poliakov A."/>
            <person name="Robbens S."/>
            <person name="Schmutz J."/>
            <person name="Toulza E."/>
            <person name="Wyss T."/>
            <person name="Zelensky A."/>
            <person name="Zhou K."/>
            <person name="Armbrust E.V."/>
            <person name="Bhattacharya D."/>
            <person name="Goodenough U.W."/>
            <person name="Van de Peer Y."/>
            <person name="Grigoriev I.V."/>
        </authorList>
    </citation>
    <scope>NUCLEOTIDE SEQUENCE [LARGE SCALE GENOMIC DNA]</scope>
    <source>
        <strain evidence="11">RCC299 / NOUM17</strain>
    </source>
</reference>
<dbReference type="FunCoup" id="C1EEZ3">
    <property type="interactions" value="989"/>
</dbReference>
<dbReference type="KEGG" id="mis:MICPUN_62795"/>
<dbReference type="OMA" id="LVDCPHA"/>
<proteinExistence type="inferred from homology"/>
<evidence type="ECO:0000313" key="10">
    <source>
        <dbReference type="EMBL" id="ACO66615.1"/>
    </source>
</evidence>
<evidence type="ECO:0000256" key="8">
    <source>
        <dbReference type="SAM" id="MobiDB-lite"/>
    </source>
</evidence>
<dbReference type="PROSITE" id="PS50237">
    <property type="entry name" value="HECT"/>
    <property type="match status" value="1"/>
</dbReference>
<dbReference type="PANTHER" id="PTHR45700:SF2">
    <property type="entry name" value="UBIQUITIN-PROTEIN LIGASE E3C"/>
    <property type="match status" value="1"/>
</dbReference>
<dbReference type="GO" id="GO:0061630">
    <property type="term" value="F:ubiquitin protein ligase activity"/>
    <property type="evidence" value="ECO:0007669"/>
    <property type="project" value="UniProtKB-EC"/>
</dbReference>
<keyword evidence="11" id="KW-1185">Reference proteome</keyword>
<gene>
    <name evidence="10" type="primary">UPL</name>
    <name evidence="10" type="ORF">MICPUN_62795</name>
</gene>
<accession>C1EEZ3</accession>
<feature type="compositionally biased region" description="Basic and acidic residues" evidence="8">
    <location>
        <begin position="21"/>
        <end position="40"/>
    </location>
</feature>
<dbReference type="Proteomes" id="UP000002009">
    <property type="component" value="Chromosome 11"/>
</dbReference>